<keyword evidence="3" id="KW-0949">S-adenosyl-L-methionine</keyword>
<evidence type="ECO:0000256" key="3">
    <source>
        <dbReference type="ARBA" id="ARBA00022691"/>
    </source>
</evidence>
<organism evidence="13">
    <name type="scientific">Anthurium amnicola</name>
    <dbReference type="NCBI Taxonomy" id="1678845"/>
    <lineage>
        <taxon>Eukaryota</taxon>
        <taxon>Viridiplantae</taxon>
        <taxon>Streptophyta</taxon>
        <taxon>Embryophyta</taxon>
        <taxon>Tracheophyta</taxon>
        <taxon>Spermatophyta</taxon>
        <taxon>Magnoliopsida</taxon>
        <taxon>Liliopsida</taxon>
        <taxon>Araceae</taxon>
        <taxon>Pothoideae</taxon>
        <taxon>Potheae</taxon>
        <taxon>Anthurium</taxon>
    </lineage>
</organism>
<dbReference type="Gene3D" id="3.40.1280.10">
    <property type="match status" value="1"/>
</dbReference>
<reference evidence="13" key="1">
    <citation type="submission" date="2015-07" db="EMBL/GenBank/DDBJ databases">
        <title>Transcriptome Assembly of Anthurium amnicola.</title>
        <authorList>
            <person name="Suzuki J."/>
        </authorList>
    </citation>
    <scope>NUCLEOTIDE SEQUENCE</scope>
</reference>
<dbReference type="SUPFAM" id="SSF75217">
    <property type="entry name" value="alpha/beta knot"/>
    <property type="match status" value="1"/>
</dbReference>
<dbReference type="GO" id="GO:0003723">
    <property type="term" value="F:RNA binding"/>
    <property type="evidence" value="ECO:0007669"/>
    <property type="project" value="UniProtKB-KW"/>
</dbReference>
<feature type="region of interest" description="Disordered" evidence="11">
    <location>
        <begin position="18"/>
        <end position="50"/>
    </location>
</feature>
<evidence type="ECO:0000256" key="4">
    <source>
        <dbReference type="ARBA" id="ARBA00022884"/>
    </source>
</evidence>
<name>A0A1D1XU92_9ARAE</name>
<dbReference type="PANTHER" id="PTHR12029:SF11">
    <property type="entry name" value="METHYLTRANSFERASE TARBP1-RELATED"/>
    <property type="match status" value="1"/>
</dbReference>
<dbReference type="GO" id="GO:0030488">
    <property type="term" value="P:tRNA methylation"/>
    <property type="evidence" value="ECO:0007669"/>
    <property type="project" value="InterPro"/>
</dbReference>
<dbReference type="Pfam" id="PF00588">
    <property type="entry name" value="SpoU_methylase"/>
    <property type="match status" value="1"/>
</dbReference>
<feature type="domain" description="tRNA/rRNA methyltransferase SpoU type" evidence="12">
    <location>
        <begin position="1734"/>
        <end position="1876"/>
    </location>
</feature>
<evidence type="ECO:0000259" key="12">
    <source>
        <dbReference type="Pfam" id="PF00588"/>
    </source>
</evidence>
<evidence type="ECO:0000256" key="7">
    <source>
        <dbReference type="ARBA" id="ARBA00093361"/>
    </source>
</evidence>
<evidence type="ECO:0000256" key="8">
    <source>
        <dbReference type="ARBA" id="ARBA00093594"/>
    </source>
</evidence>
<evidence type="ECO:0000256" key="6">
    <source>
        <dbReference type="ARBA" id="ARBA00093266"/>
    </source>
</evidence>
<accession>A0A1D1XU92</accession>
<proteinExistence type="predicted"/>
<dbReference type="EMBL" id="GDJX01021985">
    <property type="protein sequence ID" value="JAT45951.1"/>
    <property type="molecule type" value="Transcribed_RNA"/>
</dbReference>
<evidence type="ECO:0000256" key="1">
    <source>
        <dbReference type="ARBA" id="ARBA00022603"/>
    </source>
</evidence>
<comment type="function">
    <text evidence="7">S-adenosyl-L-methionine-dependent 2'-O-ribose methyltransferase that catalyzes the formation of 2'-O-methylguanosine at position 18 (Gm18) in a subset of tRNA. Selectively mediates Gm18 methylation of tRNAGln-TTG/CTG and tRNASer-TGA/GCT. Gm18 modification can enhance the stability of modified tRNAs.</text>
</comment>
<gene>
    <name evidence="13" type="primary">TARBP1_5</name>
    <name evidence="13" type="ORF">g.120182</name>
</gene>
<protein>
    <recommendedName>
        <fullName evidence="9">tRNA (guanosine(18)-2'-O)-methyltransferase TARBP1</fullName>
        <ecNumber evidence="8">2.1.1.34</ecNumber>
    </recommendedName>
    <alternativeName>
        <fullName evidence="10">TAR RNA-binding protein 1</fullName>
    </alternativeName>
</protein>
<keyword evidence="2 13" id="KW-0808">Transferase</keyword>
<dbReference type="EC" id="2.1.1.34" evidence="8"/>
<evidence type="ECO:0000256" key="10">
    <source>
        <dbReference type="ARBA" id="ARBA00093656"/>
    </source>
</evidence>
<evidence type="ECO:0000313" key="13">
    <source>
        <dbReference type="EMBL" id="JAT45951.1"/>
    </source>
</evidence>
<dbReference type="PANTHER" id="PTHR12029">
    <property type="entry name" value="RNA METHYLTRANSFERASE"/>
    <property type="match status" value="1"/>
</dbReference>
<dbReference type="InterPro" id="IPR044748">
    <property type="entry name" value="Trm3/TARBP1_C"/>
</dbReference>
<dbReference type="GO" id="GO:0141100">
    <property type="term" value="F:tRNA (guanine(18)-2'-O)-methyltransferase activity"/>
    <property type="evidence" value="ECO:0007669"/>
    <property type="project" value="UniProtKB-EC"/>
</dbReference>
<dbReference type="InterPro" id="IPR001537">
    <property type="entry name" value="SpoU_MeTrfase"/>
</dbReference>
<sequence>MCVHQRRYAFNRPPLRCLQAPKRKSGNGEKTERERESKRSNMLSTDGGGRVPAAPHVASLTRSFSLVPPAAVPAVIDCVLASSGFPPSELFSSLLEAFPELTEGLRKDCSKLDLAQSNFLISYTAALFHLIKNPGISPDAFRVFIWRVFVPLLSATGPGCRELLNQLEDLLCDAVAVSQSWELMESTLVPACLRSVGLSLGMTQHKELAVYRWRKIESTEVTELGSLPLTVACHLLSSLLDAVLRVRGPPGRTTSREVASIVGTESSAAFAQNLTWDLSLMAIDMLLQRSEYRSYAIQLLFPVIFRAVAVFPSFGVLVDEMAHSFSRAFFFRNIWERCISMFSVGHLERVDACNLLSLYFSVLNDEGGVNRDYEVYDLRAENKFWEAIRRGLVDKDASVRKHSLYILKKLSCDSFQMGSDYNQSLFFNLEPTVQSIVTVAHHDNILSGSGMTRRERWADKEARSMHVGEIHKLHVNGLDRWKAFFLLYDMLEEYGTHLVEAAWNNQISLLFQSGSCDNMMNNVAGGLYQNQMEALDGMFSWLAILWERGLFHENPQVRCLIMQSFLGMDWGFHRHYVKHVPKSFVLGPFILGLNDVIHHKDFGLGGLYTSRTIQGATKFFGLYSGEFSRSERIAFICSLASLAREESFGRPGLMAFASCLSSAACGIEAYHASVAQHYENLSHQMEQVVNQEGHMHNTNLELLDALGIIVERSKQHFNPKYRLEVCERVLDATSSVICACCMPLEMLFHFLSTLPREFTDIGGTLRRKVQQWLHCGCNGCLPNPSDSEMAVLRNLLGFPTSFMKHKVSVNAFNSFDDEDLDAWDFEVQRWVRVFFLIITQEQHLEPIYQVIQDFGGCISSYESSLDWFPPKFLNFVVCLVEELQILLKKYICYSGSSSEFAVDLASILGQLPLTVSMVVFKKFKNAFLFILESLMSFANSICSIFWSVPMEKDTKLPSSVKGKLGGPSQRRLPLLTTAALLQAILSIKAVASITSWTMQFERDLWLNSSFTFLWNFSWKVILCSTSASEAGAEIHLAAYEALVSVLKALSTAFSPLALEFVIAFNRSTFPDGQEKPLLDPFILNFLQNINNLLAEGTLTRSRRSILMNWKWLCLDYLLSIPYNVLESGAQPSTTYTFFSDSALRITFSDIVESLENAGETSVLALLRSVRSIIGLFCPGRICSAVSLCNGIDIKMMMQLVKSSWILHLSCNKRRIAPIAALLSSVLHPLVFSDLSMHEMNDNHGPLKWFIEKILDEGTKSPRTIRLVALHLTGLWLSHPVTVKYYIKELILLSLHGSVAFDEDFQAELSENQEAMLEVAMLSRSPDAELTEVFINTEMYARVAVAALFDKLANLADFMRDQKNNDDSQSALLAGKMFLLELLSSAVTDKDLSKELYKKFSGIHRRKVRAWQMICILSRFVDHDIVKQVSSMMHVCLYRNNLPGVRQYLEIFAIQIYLKFPSLVEEQLVPIFHDYNVRPQALSSYVFIAANVILHANEVSVQLKHLNILLPPIIPLLTSHHHSLRGFTQLLVYHVLRKLMSVMGPDNLGDEPLEKKCFRELKSYLAGNVDCVRLRVSMEGILNSFDPRRAASPVGIFNTTNEESDFECVPLTLMEQVTTFLNDVREGLRHSMAKDLMTIKNESLAVESDHKMEKALDHNRDSLRMLGDSLLDFQKKFTLHELRNQPLDTDTTDFPGHEDFPSLLSELEKEDHLFSSVLQSRNAAAGRLRESRQQFILVASLLDRIPNLAGLARTCEVFKAAGLTIADASILHDKQFQLISVTADKWVPIIEVPVCSMKAFLEKKRCEGFSILGLEQTANSTPLDQYSFSKKTVLVLGREKEGIPVDIIHCLDACLEIPQLGVIRSLNVHVSGAIALWEYSRQQRLRHL</sequence>
<keyword evidence="5" id="KW-0007">Acetylation</keyword>
<feature type="compositionally biased region" description="Basic and acidic residues" evidence="11">
    <location>
        <begin position="26"/>
        <end position="39"/>
    </location>
</feature>
<evidence type="ECO:0000256" key="5">
    <source>
        <dbReference type="ARBA" id="ARBA00022990"/>
    </source>
</evidence>
<dbReference type="InterPro" id="IPR045330">
    <property type="entry name" value="TRM3/TARBP1"/>
</dbReference>
<dbReference type="InterPro" id="IPR029028">
    <property type="entry name" value="Alpha/beta_knot_MTases"/>
</dbReference>
<dbReference type="InterPro" id="IPR029026">
    <property type="entry name" value="tRNA_m1G_MTases_N"/>
</dbReference>
<keyword evidence="4" id="KW-0694">RNA-binding</keyword>
<keyword evidence="1 13" id="KW-0489">Methyltransferase</keyword>
<dbReference type="FunFam" id="3.40.1280.10:FF:000010">
    <property type="entry name" value="probable methyltransferase TARBP1"/>
    <property type="match status" value="1"/>
</dbReference>
<dbReference type="CDD" id="cd18091">
    <property type="entry name" value="SpoU-like_TRM3-like"/>
    <property type="match status" value="1"/>
</dbReference>
<evidence type="ECO:0000256" key="9">
    <source>
        <dbReference type="ARBA" id="ARBA00093636"/>
    </source>
</evidence>
<comment type="catalytic activity">
    <reaction evidence="6">
        <text>guanosine(18) in tRNA + S-adenosyl-L-methionine = 2'-O-methylguanosine(18) in tRNA + S-adenosyl-L-homocysteine + H(+)</text>
        <dbReference type="Rhea" id="RHEA:20077"/>
        <dbReference type="Rhea" id="RHEA-COMP:10190"/>
        <dbReference type="Rhea" id="RHEA-COMP:10192"/>
        <dbReference type="ChEBI" id="CHEBI:15378"/>
        <dbReference type="ChEBI" id="CHEBI:57856"/>
        <dbReference type="ChEBI" id="CHEBI:59789"/>
        <dbReference type="ChEBI" id="CHEBI:74269"/>
        <dbReference type="ChEBI" id="CHEBI:74445"/>
        <dbReference type="EC" id="2.1.1.34"/>
    </reaction>
    <physiologicalReaction direction="left-to-right" evidence="6">
        <dbReference type="Rhea" id="RHEA:20078"/>
    </physiologicalReaction>
</comment>
<evidence type="ECO:0000256" key="11">
    <source>
        <dbReference type="SAM" id="MobiDB-lite"/>
    </source>
</evidence>
<evidence type="ECO:0000256" key="2">
    <source>
        <dbReference type="ARBA" id="ARBA00022679"/>
    </source>
</evidence>